<dbReference type="CDD" id="cd04465">
    <property type="entry name" value="S1_RPS1_repeat_ec2_hs2"/>
    <property type="match status" value="1"/>
</dbReference>
<feature type="domain" description="S1 motif" evidence="4">
    <location>
        <begin position="200"/>
        <end position="268"/>
    </location>
</feature>
<dbReference type="FunFam" id="2.40.50.140:FF:000051">
    <property type="entry name" value="RNA-binding transcriptional accessory protein"/>
    <property type="match status" value="1"/>
</dbReference>
<dbReference type="GO" id="GO:0005840">
    <property type="term" value="C:ribosome"/>
    <property type="evidence" value="ECO:0007669"/>
    <property type="project" value="UniProtKB-KW"/>
</dbReference>
<dbReference type="OrthoDB" id="9804077at2"/>
<feature type="domain" description="S1 motif" evidence="4">
    <location>
        <begin position="285"/>
        <end position="354"/>
    </location>
</feature>
<evidence type="ECO:0000313" key="6">
    <source>
        <dbReference type="Proteomes" id="UP000184080"/>
    </source>
</evidence>
<name>A0A1M6BE30_9CLOT</name>
<dbReference type="CDD" id="cd05688">
    <property type="entry name" value="S1_RPS1_repeat_ec3"/>
    <property type="match status" value="1"/>
</dbReference>
<dbReference type="GO" id="GO:0003735">
    <property type="term" value="F:structural constituent of ribosome"/>
    <property type="evidence" value="ECO:0007669"/>
    <property type="project" value="TreeGrafter"/>
</dbReference>
<dbReference type="STRING" id="1121298.SAMN05444401_0727"/>
<keyword evidence="6" id="KW-1185">Reference proteome</keyword>
<sequence>MSEEINNEESMQDMMQQYEFKKIHTGDIIKGKVLKVTDSEVFVNINYFSDGVIPKNEITPYEDEDLNSIIKENDEIDVMIIKSDDGEGNVLLSKIKADGIKGLEELEEVYNTQKSMEVLVKEAVKGGVIGYYKGIRIFIPASQLALHYVEDLKEFVGKELQVRITEFDEEKSKIVASRKVIEKEEAENKKDRLWKTIKKGEKREGKVTRIVKFGAFVDIGGLEGLVHISDLSWSRIQNPNEVVSEGDKVTVYVQDIDINRQRLSLAIKDVNINPWKEVKNKFKVNDVVQGKVTKFISVGAFVEINPGVEGLVHNSEITEENIAKPSDILKLGEIVNVKIIDIDYSNNRISLSIKNASESSKEYLKYNDEKEDVTIGDLLKDKLKNFKFD</sequence>
<proteinExistence type="inferred from homology"/>
<dbReference type="SUPFAM" id="SSF50249">
    <property type="entry name" value="Nucleic acid-binding proteins"/>
    <property type="match status" value="4"/>
</dbReference>
<dbReference type="InterPro" id="IPR050437">
    <property type="entry name" value="Ribos_protein_bS1-like"/>
</dbReference>
<accession>A0A1M6BE30</accession>
<dbReference type="Gene3D" id="2.40.50.140">
    <property type="entry name" value="Nucleic acid-binding proteins"/>
    <property type="match status" value="4"/>
</dbReference>
<evidence type="ECO:0000256" key="1">
    <source>
        <dbReference type="ARBA" id="ARBA00006767"/>
    </source>
</evidence>
<dbReference type="AlphaFoldDB" id="A0A1M6BE30"/>
<keyword evidence="3" id="KW-0687">Ribonucleoprotein</keyword>
<dbReference type="Pfam" id="PF00575">
    <property type="entry name" value="S1"/>
    <property type="match status" value="4"/>
</dbReference>
<dbReference type="GO" id="GO:1990904">
    <property type="term" value="C:ribonucleoprotein complex"/>
    <property type="evidence" value="ECO:0007669"/>
    <property type="project" value="UniProtKB-KW"/>
</dbReference>
<dbReference type="Proteomes" id="UP000184080">
    <property type="component" value="Unassembled WGS sequence"/>
</dbReference>
<dbReference type="NCBIfam" id="NF005208">
    <property type="entry name" value="PRK06676.1"/>
    <property type="match status" value="1"/>
</dbReference>
<dbReference type="PRINTS" id="PR00681">
    <property type="entry name" value="RIBOSOMALS1"/>
</dbReference>
<feature type="domain" description="S1 motif" evidence="4">
    <location>
        <begin position="26"/>
        <end position="95"/>
    </location>
</feature>
<dbReference type="GO" id="GO:0003729">
    <property type="term" value="F:mRNA binding"/>
    <property type="evidence" value="ECO:0007669"/>
    <property type="project" value="UniProtKB-ARBA"/>
</dbReference>
<evidence type="ECO:0000256" key="2">
    <source>
        <dbReference type="ARBA" id="ARBA00022980"/>
    </source>
</evidence>
<organism evidence="5 6">
    <name type="scientific">Clostridium amylolyticum</name>
    <dbReference type="NCBI Taxonomy" id="1121298"/>
    <lineage>
        <taxon>Bacteria</taxon>
        <taxon>Bacillati</taxon>
        <taxon>Bacillota</taxon>
        <taxon>Clostridia</taxon>
        <taxon>Eubacteriales</taxon>
        <taxon>Clostridiaceae</taxon>
        <taxon>Clostridium</taxon>
    </lineage>
</organism>
<dbReference type="RefSeq" id="WP_073003831.1">
    <property type="nucleotide sequence ID" value="NZ_FQZO01000001.1"/>
</dbReference>
<comment type="similarity">
    <text evidence="1">Belongs to the bacterial ribosomal protein bS1 family.</text>
</comment>
<dbReference type="InterPro" id="IPR003029">
    <property type="entry name" value="S1_domain"/>
</dbReference>
<dbReference type="EMBL" id="FQZO01000001">
    <property type="protein sequence ID" value="SHI46818.1"/>
    <property type="molecule type" value="Genomic_DNA"/>
</dbReference>
<dbReference type="CDD" id="cd05687">
    <property type="entry name" value="S1_RPS1_repeat_ec1_hs1"/>
    <property type="match status" value="1"/>
</dbReference>
<evidence type="ECO:0000256" key="3">
    <source>
        <dbReference type="ARBA" id="ARBA00023274"/>
    </source>
</evidence>
<evidence type="ECO:0000313" key="5">
    <source>
        <dbReference type="EMBL" id="SHI46818.1"/>
    </source>
</evidence>
<dbReference type="PANTHER" id="PTHR10724">
    <property type="entry name" value="30S RIBOSOMAL PROTEIN S1"/>
    <property type="match status" value="1"/>
</dbReference>
<protein>
    <submittedName>
        <fullName evidence="5">SSU ribosomal protein S1P</fullName>
    </submittedName>
</protein>
<dbReference type="GO" id="GO:0006412">
    <property type="term" value="P:translation"/>
    <property type="evidence" value="ECO:0007669"/>
    <property type="project" value="TreeGrafter"/>
</dbReference>
<dbReference type="InterPro" id="IPR035104">
    <property type="entry name" value="Ribosomal_protein_S1-like"/>
</dbReference>
<keyword evidence="2 5" id="KW-0689">Ribosomal protein</keyword>
<gene>
    <name evidence="5" type="ORF">SAMN05444401_0727</name>
</gene>
<dbReference type="PROSITE" id="PS50126">
    <property type="entry name" value="S1"/>
    <property type="match status" value="4"/>
</dbReference>
<feature type="domain" description="S1 motif" evidence="4">
    <location>
        <begin position="97"/>
        <end position="179"/>
    </location>
</feature>
<dbReference type="PANTHER" id="PTHR10724:SF7">
    <property type="entry name" value="SMALL RIBOSOMAL SUBUNIT PROTEIN BS1C"/>
    <property type="match status" value="1"/>
</dbReference>
<reference evidence="5 6" key="1">
    <citation type="submission" date="2016-11" db="EMBL/GenBank/DDBJ databases">
        <authorList>
            <person name="Jaros S."/>
            <person name="Januszkiewicz K."/>
            <person name="Wedrychowicz H."/>
        </authorList>
    </citation>
    <scope>NUCLEOTIDE SEQUENCE [LARGE SCALE GENOMIC DNA]</scope>
    <source>
        <strain evidence="5 6">DSM 21864</strain>
    </source>
</reference>
<evidence type="ECO:0000259" key="4">
    <source>
        <dbReference type="PROSITE" id="PS50126"/>
    </source>
</evidence>
<dbReference type="GO" id="GO:0005737">
    <property type="term" value="C:cytoplasm"/>
    <property type="evidence" value="ECO:0007669"/>
    <property type="project" value="UniProtKB-ARBA"/>
</dbReference>
<dbReference type="SMART" id="SM00316">
    <property type="entry name" value="S1"/>
    <property type="match status" value="4"/>
</dbReference>
<dbReference type="InterPro" id="IPR012340">
    <property type="entry name" value="NA-bd_OB-fold"/>
</dbReference>